<organism evidence="1 2">
    <name type="scientific">Talaromyces proteolyticus</name>
    <dbReference type="NCBI Taxonomy" id="1131652"/>
    <lineage>
        <taxon>Eukaryota</taxon>
        <taxon>Fungi</taxon>
        <taxon>Dikarya</taxon>
        <taxon>Ascomycota</taxon>
        <taxon>Pezizomycotina</taxon>
        <taxon>Eurotiomycetes</taxon>
        <taxon>Eurotiomycetidae</taxon>
        <taxon>Eurotiales</taxon>
        <taxon>Trichocomaceae</taxon>
        <taxon>Talaromyces</taxon>
        <taxon>Talaromyces sect. Bacilispori</taxon>
    </lineage>
</organism>
<dbReference type="GeneID" id="70250211"/>
<dbReference type="Proteomes" id="UP001201262">
    <property type="component" value="Unassembled WGS sequence"/>
</dbReference>
<dbReference type="AlphaFoldDB" id="A0AAD4KYF2"/>
<gene>
    <name evidence="1" type="ORF">BGW36DRAFT_424140</name>
</gene>
<sequence length="83" mass="9831">MGNATNSADIVMTEEETRKCKTTRKANSMTFVDAEGQEHHIHIPGKRFDEAIQYFINENWEELKKFDKWNGQKYEDYEVTINE</sequence>
<keyword evidence="2" id="KW-1185">Reference proteome</keyword>
<reference evidence="1" key="1">
    <citation type="submission" date="2021-12" db="EMBL/GenBank/DDBJ databases">
        <title>Convergent genome expansion in fungi linked to evolution of root-endophyte symbiosis.</title>
        <authorList>
            <consortium name="DOE Joint Genome Institute"/>
            <person name="Ke Y.-H."/>
            <person name="Bonito G."/>
            <person name="Liao H.-L."/>
            <person name="Looney B."/>
            <person name="Rojas-Flechas A."/>
            <person name="Nash J."/>
            <person name="Hameed K."/>
            <person name="Schadt C."/>
            <person name="Martin F."/>
            <person name="Crous P.W."/>
            <person name="Miettinen O."/>
            <person name="Magnuson J.K."/>
            <person name="Labbe J."/>
            <person name="Jacobson D."/>
            <person name="Doktycz M.J."/>
            <person name="Veneault-Fourrey C."/>
            <person name="Kuo A."/>
            <person name="Mondo S."/>
            <person name="Calhoun S."/>
            <person name="Riley R."/>
            <person name="Ohm R."/>
            <person name="LaButti K."/>
            <person name="Andreopoulos B."/>
            <person name="Pangilinan J."/>
            <person name="Nolan M."/>
            <person name="Tritt A."/>
            <person name="Clum A."/>
            <person name="Lipzen A."/>
            <person name="Daum C."/>
            <person name="Barry K."/>
            <person name="Grigoriev I.V."/>
            <person name="Vilgalys R."/>
        </authorList>
    </citation>
    <scope>NUCLEOTIDE SEQUENCE</scope>
    <source>
        <strain evidence="1">PMI_201</strain>
    </source>
</reference>
<protein>
    <submittedName>
        <fullName evidence="1">Uncharacterized protein</fullName>
    </submittedName>
</protein>
<dbReference type="RefSeq" id="XP_046075213.1">
    <property type="nucleotide sequence ID" value="XM_046219924.1"/>
</dbReference>
<dbReference type="EMBL" id="JAJTJA010000003">
    <property type="protein sequence ID" value="KAH8701837.1"/>
    <property type="molecule type" value="Genomic_DNA"/>
</dbReference>
<proteinExistence type="predicted"/>
<evidence type="ECO:0000313" key="1">
    <source>
        <dbReference type="EMBL" id="KAH8701837.1"/>
    </source>
</evidence>
<accession>A0AAD4KYF2</accession>
<evidence type="ECO:0000313" key="2">
    <source>
        <dbReference type="Proteomes" id="UP001201262"/>
    </source>
</evidence>
<name>A0AAD4KYF2_9EURO</name>
<comment type="caution">
    <text evidence="1">The sequence shown here is derived from an EMBL/GenBank/DDBJ whole genome shotgun (WGS) entry which is preliminary data.</text>
</comment>